<dbReference type="GO" id="GO:0003700">
    <property type="term" value="F:DNA-binding transcription factor activity"/>
    <property type="evidence" value="ECO:0007669"/>
    <property type="project" value="InterPro"/>
</dbReference>
<dbReference type="Gene3D" id="1.10.10.10">
    <property type="entry name" value="Winged helix-like DNA-binding domain superfamily/Winged helix DNA-binding domain"/>
    <property type="match status" value="1"/>
</dbReference>
<keyword evidence="1" id="KW-0805">Transcription regulation</keyword>
<reference evidence="7 8" key="1">
    <citation type="submission" date="2017-05" db="EMBL/GenBank/DDBJ databases">
        <title>Complete and WGS of Bordetella genogroups.</title>
        <authorList>
            <person name="Spilker T."/>
            <person name="LiPuma J."/>
        </authorList>
    </citation>
    <scope>NUCLEOTIDE SEQUENCE [LARGE SCALE GENOMIC DNA]</scope>
    <source>
        <strain evidence="7 8">AU9919</strain>
    </source>
</reference>
<accession>A0A261TNI3</accession>
<dbReference type="RefSeq" id="WP_094839288.1">
    <property type="nucleotide sequence ID" value="NZ_NEVQ01000022.1"/>
</dbReference>
<dbReference type="PANTHER" id="PTHR30514:SF18">
    <property type="entry name" value="RPIR-FAMILY TRANSCRIPTIONAL REGULATOR"/>
    <property type="match status" value="1"/>
</dbReference>
<dbReference type="GO" id="GO:0003677">
    <property type="term" value="F:DNA binding"/>
    <property type="evidence" value="ECO:0007669"/>
    <property type="project" value="UniProtKB-KW"/>
</dbReference>
<dbReference type="GO" id="GO:0006096">
    <property type="term" value="P:glycolytic process"/>
    <property type="evidence" value="ECO:0007669"/>
    <property type="project" value="UniProtKB-KW"/>
</dbReference>
<evidence type="ECO:0000256" key="1">
    <source>
        <dbReference type="ARBA" id="ARBA00023015"/>
    </source>
</evidence>
<evidence type="ECO:0000256" key="3">
    <source>
        <dbReference type="ARBA" id="ARBA00023152"/>
    </source>
</evidence>
<dbReference type="SUPFAM" id="SSF46689">
    <property type="entry name" value="Homeodomain-like"/>
    <property type="match status" value="1"/>
</dbReference>
<name>A0A261TNI3_9BORD</name>
<keyword evidence="4" id="KW-0804">Transcription</keyword>
<evidence type="ECO:0000256" key="2">
    <source>
        <dbReference type="ARBA" id="ARBA00023125"/>
    </source>
</evidence>
<keyword evidence="3" id="KW-0324">Glycolysis</keyword>
<dbReference type="CDD" id="cd05013">
    <property type="entry name" value="SIS_RpiR"/>
    <property type="match status" value="1"/>
</dbReference>
<keyword evidence="2 7" id="KW-0238">DNA-binding</keyword>
<feature type="domain" description="SIS" evidence="6">
    <location>
        <begin position="135"/>
        <end position="272"/>
    </location>
</feature>
<dbReference type="SUPFAM" id="SSF53697">
    <property type="entry name" value="SIS domain"/>
    <property type="match status" value="1"/>
</dbReference>
<proteinExistence type="predicted"/>
<dbReference type="InterPro" id="IPR046348">
    <property type="entry name" value="SIS_dom_sf"/>
</dbReference>
<dbReference type="InterPro" id="IPR035472">
    <property type="entry name" value="RpiR-like_SIS"/>
</dbReference>
<dbReference type="PROSITE" id="PS51464">
    <property type="entry name" value="SIS"/>
    <property type="match status" value="1"/>
</dbReference>
<sequence>MHSDSPPPPESLDQLIDHLRQVFSALTPQFKNAARYLLNHPRNVPIMSMRKIATEARVQPATLVRLAQHLGYSGWQDLRELFVDAIHGSSQPYAERARKIIGTGKASRRQAEMLATQFKNLEQTSAQNTETLPVAVEMLTRAANVYIAGFRASYPIAFGFHYVYRLFRSSTFLIRGDAGTLELELRSLSANDAMALISFAPYSQEISQIARTARAAGCKIVALTDSKVSPIALDADCTLLFSTDSPSFFPSTTAATALTEALLEQLLAKKGKGAIKAIEHAEVQLHHSGAYLPARRP</sequence>
<keyword evidence="8" id="KW-1185">Reference proteome</keyword>
<dbReference type="Proteomes" id="UP000216885">
    <property type="component" value="Unassembled WGS sequence"/>
</dbReference>
<evidence type="ECO:0000313" key="8">
    <source>
        <dbReference type="Proteomes" id="UP000216885"/>
    </source>
</evidence>
<dbReference type="InterPro" id="IPR047640">
    <property type="entry name" value="RpiR-like"/>
</dbReference>
<feature type="domain" description="HTH rpiR-type" evidence="5">
    <location>
        <begin position="13"/>
        <end position="89"/>
    </location>
</feature>
<evidence type="ECO:0000256" key="4">
    <source>
        <dbReference type="ARBA" id="ARBA00023163"/>
    </source>
</evidence>
<comment type="caution">
    <text evidence="7">The sequence shown here is derived from an EMBL/GenBank/DDBJ whole genome shotgun (WGS) entry which is preliminary data.</text>
</comment>
<dbReference type="InterPro" id="IPR036388">
    <property type="entry name" value="WH-like_DNA-bd_sf"/>
</dbReference>
<dbReference type="InterPro" id="IPR009057">
    <property type="entry name" value="Homeodomain-like_sf"/>
</dbReference>
<evidence type="ECO:0000313" key="7">
    <source>
        <dbReference type="EMBL" id="OZI50995.1"/>
    </source>
</evidence>
<dbReference type="PROSITE" id="PS51071">
    <property type="entry name" value="HTH_RPIR"/>
    <property type="match status" value="1"/>
</dbReference>
<evidence type="ECO:0000259" key="5">
    <source>
        <dbReference type="PROSITE" id="PS51071"/>
    </source>
</evidence>
<protein>
    <submittedName>
        <fullName evidence="7">DNA-binding protein</fullName>
    </submittedName>
</protein>
<organism evidence="7 8">
    <name type="scientific">Bordetella genomosp. 4</name>
    <dbReference type="NCBI Taxonomy" id="463044"/>
    <lineage>
        <taxon>Bacteria</taxon>
        <taxon>Pseudomonadati</taxon>
        <taxon>Pseudomonadota</taxon>
        <taxon>Betaproteobacteria</taxon>
        <taxon>Burkholderiales</taxon>
        <taxon>Alcaligenaceae</taxon>
        <taxon>Bordetella</taxon>
    </lineage>
</organism>
<dbReference type="PANTHER" id="PTHR30514">
    <property type="entry name" value="GLUCOKINASE"/>
    <property type="match status" value="1"/>
</dbReference>
<dbReference type="InterPro" id="IPR000281">
    <property type="entry name" value="HTH_RpiR"/>
</dbReference>
<dbReference type="GO" id="GO:0097367">
    <property type="term" value="F:carbohydrate derivative binding"/>
    <property type="evidence" value="ECO:0007669"/>
    <property type="project" value="InterPro"/>
</dbReference>
<dbReference type="AlphaFoldDB" id="A0A261TNI3"/>
<gene>
    <name evidence="7" type="ORF">CAL20_22480</name>
</gene>
<dbReference type="Gene3D" id="3.40.50.10490">
    <property type="entry name" value="Glucose-6-phosphate isomerase like protein, domain 1"/>
    <property type="match status" value="1"/>
</dbReference>
<dbReference type="EMBL" id="NEVQ01000022">
    <property type="protein sequence ID" value="OZI50995.1"/>
    <property type="molecule type" value="Genomic_DNA"/>
</dbReference>
<dbReference type="InterPro" id="IPR001347">
    <property type="entry name" value="SIS_dom"/>
</dbReference>
<dbReference type="Pfam" id="PF01380">
    <property type="entry name" value="SIS"/>
    <property type="match status" value="1"/>
</dbReference>
<dbReference type="Pfam" id="PF01418">
    <property type="entry name" value="HTH_6"/>
    <property type="match status" value="1"/>
</dbReference>
<evidence type="ECO:0000259" key="6">
    <source>
        <dbReference type="PROSITE" id="PS51464"/>
    </source>
</evidence>